<evidence type="ECO:0000256" key="1">
    <source>
        <dbReference type="SAM" id="MobiDB-lite"/>
    </source>
</evidence>
<reference evidence="3" key="3">
    <citation type="submission" date="2016-11" db="EMBL/GenBank/DDBJ databases">
        <authorList>
            <person name="Jaros S."/>
            <person name="Januszkiewicz K."/>
            <person name="Wedrychowicz H."/>
        </authorList>
    </citation>
    <scope>NUCLEOTIDE SEQUENCE [LARGE SCALE GENOMIC DNA]</scope>
    <source>
        <strain evidence="3">DX253</strain>
    </source>
</reference>
<dbReference type="Proteomes" id="UP000184203">
    <property type="component" value="Unassembled WGS sequence"/>
</dbReference>
<sequence length="226" mass="24446">MSPARDDSDPEGRKVISPEELDIEDSENVVTLDDGRFVIGASGRPSVPDDPEAVTTGEPTADANPGVEPAPPEKSPSSTDSPPAIDPASAPDTPSQSAPSDGEPHIDSQDVREWLEDDVGDVASRYGFHITAKAEDEINHQRMFSDDIGTVFDSLLMWYAQQVEPSMPVEDVLGILMMESNVRVRYPSRCFRGVLGTYDLSPDDSIADLFRAMQDANGIVFPPENG</sequence>
<dbReference type="Proteomes" id="UP000003751">
    <property type="component" value="Unassembled WGS sequence"/>
</dbReference>
<dbReference type="eggNOG" id="arCOG04698">
    <property type="taxonomic scope" value="Archaea"/>
</dbReference>
<dbReference type="EMBL" id="AEMG01000004">
    <property type="protein sequence ID" value="EFW93091.1"/>
    <property type="molecule type" value="Genomic_DNA"/>
</dbReference>
<dbReference type="EMBL" id="FRAN01000002">
    <property type="protein sequence ID" value="SHK44423.1"/>
    <property type="molecule type" value="Genomic_DNA"/>
</dbReference>
<keyword evidence="5" id="KW-1185">Reference proteome</keyword>
<dbReference type="AlphaFoldDB" id="E7QQ27"/>
<evidence type="ECO:0000313" key="3">
    <source>
        <dbReference type="EMBL" id="SHK44423.1"/>
    </source>
</evidence>
<reference evidence="5" key="2">
    <citation type="submission" date="2016-11" db="EMBL/GenBank/DDBJ databases">
        <authorList>
            <person name="Varghese N."/>
            <person name="Submissions S."/>
        </authorList>
    </citation>
    <scope>NUCLEOTIDE SEQUENCE [LARGE SCALE GENOMIC DNA]</scope>
    <source>
        <strain evidence="5">DX253</strain>
    </source>
</reference>
<organism evidence="2 4">
    <name type="scientific">Haladaptatus paucihalophilus DX253</name>
    <dbReference type="NCBI Taxonomy" id="797209"/>
    <lineage>
        <taxon>Archaea</taxon>
        <taxon>Methanobacteriati</taxon>
        <taxon>Methanobacteriota</taxon>
        <taxon>Stenosarchaea group</taxon>
        <taxon>Halobacteria</taxon>
        <taxon>Halobacteriales</taxon>
        <taxon>Haladaptataceae</taxon>
        <taxon>Haladaptatus</taxon>
    </lineage>
</organism>
<dbReference type="PATRIC" id="fig|797209.4.peg.887"/>
<evidence type="ECO:0000313" key="4">
    <source>
        <dbReference type="Proteomes" id="UP000003751"/>
    </source>
</evidence>
<dbReference type="OrthoDB" id="177137at2157"/>
<proteinExistence type="predicted"/>
<dbReference type="RefSeq" id="WP_007977454.1">
    <property type="nucleotide sequence ID" value="NZ_AEMG01000004.1"/>
</dbReference>
<feature type="compositionally biased region" description="Basic and acidic residues" evidence="1">
    <location>
        <begin position="1"/>
        <end position="17"/>
    </location>
</feature>
<dbReference type="STRING" id="797209.GCA_000376445_01013"/>
<feature type="region of interest" description="Disordered" evidence="1">
    <location>
        <begin position="1"/>
        <end position="106"/>
    </location>
</feature>
<gene>
    <name evidence="3" type="ORF">SAMN05444342_1281</name>
    <name evidence="2" type="ORF">ZOD2009_04487</name>
</gene>
<accession>E7QQ27</accession>
<name>E7QQ27_HALPU</name>
<feature type="compositionally biased region" description="Low complexity" evidence="1">
    <location>
        <begin position="75"/>
        <end position="95"/>
    </location>
</feature>
<reference evidence="2 4" key="1">
    <citation type="journal article" date="2014" name="ISME J.">
        <title>Trehalose/2-sulfotrehalose biosynthesis and glycine-betaine uptake are widely spread mechanisms for osmoadaptation in the Halobacteriales.</title>
        <authorList>
            <person name="Youssef N.H."/>
            <person name="Savage-Ashlock K.N."/>
            <person name="McCully A.L."/>
            <person name="Luedtke B."/>
            <person name="Shaw E.I."/>
            <person name="Hoff W.D."/>
            <person name="Elshahed M.S."/>
        </authorList>
    </citation>
    <scope>NUCLEOTIDE SEQUENCE [LARGE SCALE GENOMIC DNA]</scope>
    <source>
        <strain evidence="2 4">DX253</strain>
    </source>
</reference>
<dbReference type="Pfam" id="PF24332">
    <property type="entry name" value="DUF7500"/>
    <property type="match status" value="1"/>
</dbReference>
<protein>
    <recommendedName>
        <fullName evidence="6">DIX domain-containing protein</fullName>
    </recommendedName>
</protein>
<evidence type="ECO:0000313" key="5">
    <source>
        <dbReference type="Proteomes" id="UP000184203"/>
    </source>
</evidence>
<evidence type="ECO:0000313" key="2">
    <source>
        <dbReference type="EMBL" id="EFW93091.1"/>
    </source>
</evidence>
<dbReference type="InterPro" id="IPR055923">
    <property type="entry name" value="DUF7500"/>
</dbReference>
<evidence type="ECO:0008006" key="6">
    <source>
        <dbReference type="Google" id="ProtNLM"/>
    </source>
</evidence>